<accession>A0ACB9YRF9</accession>
<reference evidence="1 2" key="1">
    <citation type="journal article" date="2022" name="New Phytol.">
        <title>Ecological generalism drives hyperdiversity of secondary metabolite gene clusters in xylarialean endophytes.</title>
        <authorList>
            <person name="Franco M.E.E."/>
            <person name="Wisecaver J.H."/>
            <person name="Arnold A.E."/>
            <person name="Ju Y.M."/>
            <person name="Slot J.C."/>
            <person name="Ahrendt S."/>
            <person name="Moore L.P."/>
            <person name="Eastman K.E."/>
            <person name="Scott K."/>
            <person name="Konkel Z."/>
            <person name="Mondo S.J."/>
            <person name="Kuo A."/>
            <person name="Hayes R.D."/>
            <person name="Haridas S."/>
            <person name="Andreopoulos B."/>
            <person name="Riley R."/>
            <person name="LaButti K."/>
            <person name="Pangilinan J."/>
            <person name="Lipzen A."/>
            <person name="Amirebrahimi M."/>
            <person name="Yan J."/>
            <person name="Adam C."/>
            <person name="Keymanesh K."/>
            <person name="Ng V."/>
            <person name="Louie K."/>
            <person name="Northen T."/>
            <person name="Drula E."/>
            <person name="Henrissat B."/>
            <person name="Hsieh H.M."/>
            <person name="Youens-Clark K."/>
            <person name="Lutzoni F."/>
            <person name="Miadlikowska J."/>
            <person name="Eastwood D.C."/>
            <person name="Hamelin R.C."/>
            <person name="Grigoriev I.V."/>
            <person name="U'Ren J.M."/>
        </authorList>
    </citation>
    <scope>NUCLEOTIDE SEQUENCE [LARGE SCALE GENOMIC DNA]</scope>
    <source>
        <strain evidence="1 2">CBS 119005</strain>
    </source>
</reference>
<dbReference type="EMBL" id="MU393538">
    <property type="protein sequence ID" value="KAI4861919.1"/>
    <property type="molecule type" value="Genomic_DNA"/>
</dbReference>
<name>A0ACB9YRF9_9PEZI</name>
<organism evidence="1 2">
    <name type="scientific">Hypoxylon rubiginosum</name>
    <dbReference type="NCBI Taxonomy" id="110542"/>
    <lineage>
        <taxon>Eukaryota</taxon>
        <taxon>Fungi</taxon>
        <taxon>Dikarya</taxon>
        <taxon>Ascomycota</taxon>
        <taxon>Pezizomycotina</taxon>
        <taxon>Sordariomycetes</taxon>
        <taxon>Xylariomycetidae</taxon>
        <taxon>Xylariales</taxon>
        <taxon>Hypoxylaceae</taxon>
        <taxon>Hypoxylon</taxon>
    </lineage>
</organism>
<protein>
    <submittedName>
        <fullName evidence="1">Uncharacterized protein</fullName>
    </submittedName>
</protein>
<keyword evidence="2" id="KW-1185">Reference proteome</keyword>
<gene>
    <name evidence="1" type="ORF">F4820DRAFT_451460</name>
</gene>
<proteinExistence type="predicted"/>
<evidence type="ECO:0000313" key="2">
    <source>
        <dbReference type="Proteomes" id="UP001497700"/>
    </source>
</evidence>
<comment type="caution">
    <text evidence="1">The sequence shown here is derived from an EMBL/GenBank/DDBJ whole genome shotgun (WGS) entry which is preliminary data.</text>
</comment>
<sequence>MLFYWNQDIVLCVFAFATLLSSVVGQSDNLGLKNGYITITTANFKAQIVRDAQVLASLSPAGGTFDFLPFDLISARAGNGQYHWGDITFRYREEGSGGAWTDGNSAAARKPVTSLKTGTGALAASNLAPTLPTTGPLNVTREWLNVSGDLGLRFTIENSGDSPIEIGSLGFPAEFNSIFTNRAAADTQRLCSLSDPYVGMHAGYIRANPVRGTGAALVVTPLGDTPLEAYRNLAEPSYAATGYGSQTFEGFYEWQVLSRAWAENEWAGVKPWNTPSSRTLQPGQTLQFGVRFSVAPGGVRDIDEAVRKTGTPVAFGVPGYIIPRGSPSQLFLQADSDVASMTSEPVASLAVAELSETSYSITPASTFWGRAKLTVNYADGKIQTIHYYVTKPAADTLGDLGRFLTTEQWYNDTSDPFGRAPSVMSYDYEARSIVTQDPRVWIAGLSDEGGVGAYLAATAKQAIQPDAEEVTKLEAFIDQVLWPTIQTDDFAVRKSIFYYDPSGLPQYSYSSAIDWTSWTSWNEDSAYAIDRAYDYVHVAAAYWSLYRVARAYPSLVKTHNWEWYLNQAYRTVIRGMQDDVGYNRLGLMGETVFGEILADLTREGLTSAASALTTSMRSRATQWDSEEVPYGSEMAWDSTGQEGVYYWAKYFGFANTATKTVNSVLGYMPTVPHWGWNGNARRYWDNIYGGKLKRIERQIHHYGSGLNALVLLSAFRSDPTDTYLLHVGYGGASGPLSNINEAGFASASFHSWPGTLKWDGYSGDYGPGFLGLVLGSGTYVARHPTFGLLAYGGTLSGTGDGGAAVVRTTGPVSRRIFVGPLGVTVTVDAGSVRSFSYEEARGSVSLTLAQLPGPPKAAAAVLWVETNNAAVKYRVSTPSGATSERLGWRIPLAANGDVVVELTKS</sequence>
<evidence type="ECO:0000313" key="1">
    <source>
        <dbReference type="EMBL" id="KAI4861919.1"/>
    </source>
</evidence>
<dbReference type="Proteomes" id="UP001497700">
    <property type="component" value="Unassembled WGS sequence"/>
</dbReference>